<dbReference type="GO" id="GO:0005886">
    <property type="term" value="C:plasma membrane"/>
    <property type="evidence" value="ECO:0007669"/>
    <property type="project" value="UniProtKB-SubCell"/>
</dbReference>
<dbReference type="PROSITE" id="PS50156">
    <property type="entry name" value="SSD"/>
    <property type="match status" value="1"/>
</dbReference>
<dbReference type="InterPro" id="IPR004869">
    <property type="entry name" value="MMPL_dom"/>
</dbReference>
<evidence type="ECO:0000256" key="6">
    <source>
        <dbReference type="ARBA" id="ARBA00023136"/>
    </source>
</evidence>
<keyword evidence="5 7" id="KW-1133">Transmembrane helix</keyword>
<evidence type="ECO:0000256" key="2">
    <source>
        <dbReference type="ARBA" id="ARBA00010157"/>
    </source>
</evidence>
<feature type="transmembrane region" description="Helical" evidence="7">
    <location>
        <begin position="20"/>
        <end position="39"/>
    </location>
</feature>
<dbReference type="InterPro" id="IPR000731">
    <property type="entry name" value="SSD"/>
</dbReference>
<dbReference type="SUPFAM" id="SSF82866">
    <property type="entry name" value="Multidrug efflux transporter AcrB transmembrane domain"/>
    <property type="match status" value="2"/>
</dbReference>
<feature type="transmembrane region" description="Helical" evidence="7">
    <location>
        <begin position="667"/>
        <end position="690"/>
    </location>
</feature>
<organism evidence="9 10">
    <name type="scientific">Cohnella phaseoli</name>
    <dbReference type="NCBI Taxonomy" id="456490"/>
    <lineage>
        <taxon>Bacteria</taxon>
        <taxon>Bacillati</taxon>
        <taxon>Bacillota</taxon>
        <taxon>Bacilli</taxon>
        <taxon>Bacillales</taxon>
        <taxon>Paenibacillaceae</taxon>
        <taxon>Cohnella</taxon>
    </lineage>
</organism>
<comment type="similarity">
    <text evidence="2">Belongs to the resistance-nodulation-cell division (RND) (TC 2.A.6) family. MmpL subfamily.</text>
</comment>
<feature type="transmembrane region" description="Helical" evidence="7">
    <location>
        <begin position="299"/>
        <end position="319"/>
    </location>
</feature>
<feature type="transmembrane region" description="Helical" evidence="7">
    <location>
        <begin position="195"/>
        <end position="213"/>
    </location>
</feature>
<keyword evidence="10" id="KW-1185">Reference proteome</keyword>
<keyword evidence="3" id="KW-1003">Cell membrane</keyword>
<evidence type="ECO:0000313" key="10">
    <source>
        <dbReference type="Proteomes" id="UP000256977"/>
    </source>
</evidence>
<proteinExistence type="inferred from homology"/>
<feature type="transmembrane region" description="Helical" evidence="7">
    <location>
        <begin position="325"/>
        <end position="352"/>
    </location>
</feature>
<dbReference type="InterPro" id="IPR050545">
    <property type="entry name" value="Mycobact_MmpL"/>
</dbReference>
<keyword evidence="6 7" id="KW-0472">Membrane</keyword>
<sequence length="744" mass="81107">MNLMLNVLNRVTGWASSRKGAITVLLAWLIAIVALTGAAPSAKMYSVSAGEGSVRDDTLSAEAKRVMEERFPSEDGLPALVVFHQPDGIDADGRSRIGEFSRWLASGDKPADMTSALPFHELSAEVQERMFSQDGTTMVYSFSFKQGLASDQVYEALGQVREWLDGHSLPSLRAEITGPAGIAADTLSLFRNTDLVLLFATIGLILVLLVVIYRSPLLALMPLVIAGVVYQAADRLIGLGGKNGWFVIDSQALSIMLILLFAVLTDYCLFVFSRYREELRKVGSQFEAMKLAMSRVGEAILFSGGTVLVAMLALLAALFKPYHNFAPVFAIAMAVILLGGLTLIPAVFSLLGRRAFWPFAPRLEAGEKIGRQGLWARIAASVVKRPAAYAGGLLVLLLLASANVGSLHYSYNLLKSFPEELSSRQGFELLERHFPKGKLAPVSVVLESTEELALNEELLQRLMALTNAMRQTVGIDTLTPEVTSEMAGPDSGLPRNFLSEDKRAIKWEVTLADNPYDAEALRVMDGLRQNSARLLQENGLGNGKYSIHFAGQTAEQLDVSLLNKRDTVVVFSLIAVLILMMLLLQTRSLWMALLMLGTILLSYTASLGLGWMIFSGALGYEAISYRIPMYTFVFLVALGVDYNIMLVSRIREEAAKREWREAIRHGVAHTGSVISSAGIILAATFAVLITQPMQELFLFGITMAMGIVLDTFVVRGILLPSILAWIGRKTKQTANAMSKGDIGA</sequence>
<dbReference type="AlphaFoldDB" id="A0A3D9ITS0"/>
<feature type="transmembrane region" description="Helical" evidence="7">
    <location>
        <begin position="627"/>
        <end position="646"/>
    </location>
</feature>
<feature type="transmembrane region" description="Helical" evidence="7">
    <location>
        <begin position="591"/>
        <end position="615"/>
    </location>
</feature>
<dbReference type="Proteomes" id="UP000256977">
    <property type="component" value="Unassembled WGS sequence"/>
</dbReference>
<evidence type="ECO:0000256" key="1">
    <source>
        <dbReference type="ARBA" id="ARBA00004651"/>
    </source>
</evidence>
<feature type="transmembrane region" description="Helical" evidence="7">
    <location>
        <begin position="696"/>
        <end position="726"/>
    </location>
</feature>
<dbReference type="EMBL" id="QRDZ01000021">
    <property type="protein sequence ID" value="RED65150.1"/>
    <property type="molecule type" value="Genomic_DNA"/>
</dbReference>
<evidence type="ECO:0000256" key="5">
    <source>
        <dbReference type="ARBA" id="ARBA00022989"/>
    </source>
</evidence>
<gene>
    <name evidence="9" type="ORF">DFP98_12141</name>
</gene>
<feature type="transmembrane region" description="Helical" evidence="7">
    <location>
        <begin position="567"/>
        <end position="584"/>
    </location>
</feature>
<name>A0A3D9ITS0_9BACL</name>
<dbReference type="Pfam" id="PF03176">
    <property type="entry name" value="MMPL"/>
    <property type="match status" value="2"/>
</dbReference>
<evidence type="ECO:0000256" key="3">
    <source>
        <dbReference type="ARBA" id="ARBA00022475"/>
    </source>
</evidence>
<dbReference type="PANTHER" id="PTHR33406:SF6">
    <property type="entry name" value="MEMBRANE PROTEIN YDGH-RELATED"/>
    <property type="match status" value="1"/>
</dbReference>
<feature type="domain" description="SSD" evidence="8">
    <location>
        <begin position="593"/>
        <end position="724"/>
    </location>
</feature>
<dbReference type="PANTHER" id="PTHR33406">
    <property type="entry name" value="MEMBRANE PROTEIN MJ1562-RELATED"/>
    <property type="match status" value="1"/>
</dbReference>
<dbReference type="Gene3D" id="1.20.1640.10">
    <property type="entry name" value="Multidrug efflux transporter AcrB transmembrane domain"/>
    <property type="match status" value="2"/>
</dbReference>
<evidence type="ECO:0000256" key="7">
    <source>
        <dbReference type="SAM" id="Phobius"/>
    </source>
</evidence>
<evidence type="ECO:0000256" key="4">
    <source>
        <dbReference type="ARBA" id="ARBA00022692"/>
    </source>
</evidence>
<evidence type="ECO:0000259" key="8">
    <source>
        <dbReference type="PROSITE" id="PS50156"/>
    </source>
</evidence>
<feature type="transmembrane region" description="Helical" evidence="7">
    <location>
        <begin position="387"/>
        <end position="411"/>
    </location>
</feature>
<accession>A0A3D9ITS0</accession>
<protein>
    <submittedName>
        <fullName evidence="9">RND superfamily putative drug exporter</fullName>
    </submittedName>
</protein>
<reference evidence="9 10" key="1">
    <citation type="submission" date="2018-07" db="EMBL/GenBank/DDBJ databases">
        <title>Genomic Encyclopedia of Type Strains, Phase III (KMG-III): the genomes of soil and plant-associated and newly described type strains.</title>
        <authorList>
            <person name="Whitman W."/>
        </authorList>
    </citation>
    <scope>NUCLEOTIDE SEQUENCE [LARGE SCALE GENOMIC DNA]</scope>
    <source>
        <strain evidence="9 10">CECT 7287</strain>
    </source>
</reference>
<evidence type="ECO:0000313" key="9">
    <source>
        <dbReference type="EMBL" id="RED65150.1"/>
    </source>
</evidence>
<comment type="caution">
    <text evidence="9">The sequence shown here is derived from an EMBL/GenBank/DDBJ whole genome shotgun (WGS) entry which is preliminary data.</text>
</comment>
<feature type="transmembrane region" description="Helical" evidence="7">
    <location>
        <begin position="252"/>
        <end position="272"/>
    </location>
</feature>
<comment type="subcellular location">
    <subcellularLocation>
        <location evidence="1">Cell membrane</location>
        <topology evidence="1">Multi-pass membrane protein</topology>
    </subcellularLocation>
</comment>
<keyword evidence="4 7" id="KW-0812">Transmembrane</keyword>